<evidence type="ECO:0000256" key="1">
    <source>
        <dbReference type="SAM" id="MobiDB-lite"/>
    </source>
</evidence>
<comment type="caution">
    <text evidence="2">The sequence shown here is derived from an EMBL/GenBank/DDBJ whole genome shotgun (WGS) entry which is preliminary data.</text>
</comment>
<evidence type="ECO:0000313" key="2">
    <source>
        <dbReference type="EMBL" id="KAK5885577.1"/>
    </source>
</evidence>
<sequence>MAGFAQHSASFASQAEGQGGMAHQHQAAARAQQLRRVDRGGVSSSRGRQAAKGRGIGQPRRRQRGGSGEQQQQRGSQGSSAGMSQRRFKGQSEDGGTSRVPEPW</sequence>
<protein>
    <submittedName>
        <fullName evidence="2">Uncharacterized protein</fullName>
    </submittedName>
</protein>
<feature type="compositionally biased region" description="Low complexity" evidence="1">
    <location>
        <begin position="69"/>
        <end position="85"/>
    </location>
</feature>
<keyword evidence="3" id="KW-1185">Reference proteome</keyword>
<feature type="compositionally biased region" description="Low complexity" evidence="1">
    <location>
        <begin position="1"/>
        <end position="32"/>
    </location>
</feature>
<gene>
    <name evidence="2" type="ORF">CesoFtcFv8_019275</name>
</gene>
<organism evidence="2 3">
    <name type="scientific">Champsocephalus esox</name>
    <name type="common">pike icefish</name>
    <dbReference type="NCBI Taxonomy" id="159716"/>
    <lineage>
        <taxon>Eukaryota</taxon>
        <taxon>Metazoa</taxon>
        <taxon>Chordata</taxon>
        <taxon>Craniata</taxon>
        <taxon>Vertebrata</taxon>
        <taxon>Euteleostomi</taxon>
        <taxon>Actinopterygii</taxon>
        <taxon>Neopterygii</taxon>
        <taxon>Teleostei</taxon>
        <taxon>Neoteleostei</taxon>
        <taxon>Acanthomorphata</taxon>
        <taxon>Eupercaria</taxon>
        <taxon>Perciformes</taxon>
        <taxon>Notothenioidei</taxon>
        <taxon>Channichthyidae</taxon>
        <taxon>Champsocephalus</taxon>
    </lineage>
</organism>
<name>A0AAN8GPZ2_9TELE</name>
<proteinExistence type="predicted"/>
<dbReference type="Proteomes" id="UP001335648">
    <property type="component" value="Unassembled WGS sequence"/>
</dbReference>
<reference evidence="2 3" key="1">
    <citation type="journal article" date="2023" name="Mol. Biol. Evol.">
        <title>Genomics of Secondarily Temperate Adaptation in the Only Non-Antarctic Icefish.</title>
        <authorList>
            <person name="Rivera-Colon A.G."/>
            <person name="Rayamajhi N."/>
            <person name="Minhas B.F."/>
            <person name="Madrigal G."/>
            <person name="Bilyk K.T."/>
            <person name="Yoon V."/>
            <person name="Hune M."/>
            <person name="Gregory S."/>
            <person name="Cheng C.H.C."/>
            <person name="Catchen J.M."/>
        </authorList>
    </citation>
    <scope>NUCLEOTIDE SEQUENCE [LARGE SCALE GENOMIC DNA]</scope>
    <source>
        <strain evidence="2">JC2023a</strain>
    </source>
</reference>
<accession>A0AAN8GPZ2</accession>
<dbReference type="EMBL" id="JAULUE010002060">
    <property type="protein sequence ID" value="KAK5885577.1"/>
    <property type="molecule type" value="Genomic_DNA"/>
</dbReference>
<feature type="region of interest" description="Disordered" evidence="1">
    <location>
        <begin position="1"/>
        <end position="104"/>
    </location>
</feature>
<dbReference type="AlphaFoldDB" id="A0AAN8GPZ2"/>
<evidence type="ECO:0000313" key="3">
    <source>
        <dbReference type="Proteomes" id="UP001335648"/>
    </source>
</evidence>